<name>A0A2G5ENV4_AQUCA</name>
<dbReference type="InterPro" id="IPR000008">
    <property type="entry name" value="C2_dom"/>
</dbReference>
<evidence type="ECO:0000313" key="3">
    <source>
        <dbReference type="Proteomes" id="UP000230069"/>
    </source>
</evidence>
<proteinExistence type="predicted"/>
<protein>
    <recommendedName>
        <fullName evidence="1">C2 domain-containing protein</fullName>
    </recommendedName>
</protein>
<gene>
    <name evidence="2" type="ORF">AQUCO_00600244v1</name>
</gene>
<dbReference type="GO" id="GO:0008289">
    <property type="term" value="F:lipid binding"/>
    <property type="evidence" value="ECO:0007669"/>
    <property type="project" value="InterPro"/>
</dbReference>
<keyword evidence="3" id="KW-1185">Reference proteome</keyword>
<feature type="domain" description="C2" evidence="1">
    <location>
        <begin position="187"/>
        <end position="226"/>
    </location>
</feature>
<dbReference type="AlphaFoldDB" id="A0A2G5ENV4"/>
<accession>A0A2G5ENV4</accession>
<evidence type="ECO:0000313" key="2">
    <source>
        <dbReference type="EMBL" id="PIA57371.1"/>
    </source>
</evidence>
<reference evidence="2 3" key="1">
    <citation type="submission" date="2017-09" db="EMBL/GenBank/DDBJ databases">
        <title>WGS assembly of Aquilegia coerulea Goldsmith.</title>
        <authorList>
            <person name="Hodges S."/>
            <person name="Kramer E."/>
            <person name="Nordborg M."/>
            <person name="Tomkins J."/>
            <person name="Borevitz J."/>
            <person name="Derieg N."/>
            <person name="Yan J."/>
            <person name="Mihaltcheva S."/>
            <person name="Hayes R.D."/>
            <person name="Rokhsar D."/>
        </authorList>
    </citation>
    <scope>NUCLEOTIDE SEQUENCE [LARGE SCALE GENOMIC DNA]</scope>
    <source>
        <strain evidence="3">cv. Goldsmith</strain>
    </source>
</reference>
<dbReference type="InParanoid" id="A0A2G5ENV4"/>
<dbReference type="CDD" id="cd00030">
    <property type="entry name" value="C2"/>
    <property type="match status" value="1"/>
</dbReference>
<dbReference type="GO" id="GO:0005783">
    <property type="term" value="C:endoplasmic reticulum"/>
    <property type="evidence" value="ECO:0007669"/>
    <property type="project" value="TreeGrafter"/>
</dbReference>
<dbReference type="OrthoDB" id="67700at2759"/>
<evidence type="ECO:0000259" key="1">
    <source>
        <dbReference type="Pfam" id="PF00168"/>
    </source>
</evidence>
<dbReference type="PANTHER" id="PTHR10774:SF188">
    <property type="entry name" value="SYNAPTOTAGMIN-2"/>
    <property type="match status" value="1"/>
</dbReference>
<dbReference type="SUPFAM" id="SSF49562">
    <property type="entry name" value="C2 domain (Calcium/lipid-binding domain, CaLB)"/>
    <property type="match status" value="1"/>
</dbReference>
<dbReference type="Gene3D" id="2.60.40.150">
    <property type="entry name" value="C2 domain"/>
    <property type="match status" value="1"/>
</dbReference>
<organism evidence="2 3">
    <name type="scientific">Aquilegia coerulea</name>
    <name type="common">Rocky mountain columbine</name>
    <dbReference type="NCBI Taxonomy" id="218851"/>
    <lineage>
        <taxon>Eukaryota</taxon>
        <taxon>Viridiplantae</taxon>
        <taxon>Streptophyta</taxon>
        <taxon>Embryophyta</taxon>
        <taxon>Tracheophyta</taxon>
        <taxon>Spermatophyta</taxon>
        <taxon>Magnoliopsida</taxon>
        <taxon>Ranunculales</taxon>
        <taxon>Ranunculaceae</taxon>
        <taxon>Thalictroideae</taxon>
        <taxon>Aquilegia</taxon>
    </lineage>
</organism>
<dbReference type="InterPro" id="IPR035892">
    <property type="entry name" value="C2_domain_sf"/>
</dbReference>
<dbReference type="EMBL" id="KZ305023">
    <property type="protein sequence ID" value="PIA57371.1"/>
    <property type="molecule type" value="Genomic_DNA"/>
</dbReference>
<sequence length="249" mass="28419">MEAKFLCDVIIDTLPKITNIYVNINTLDKMFHWPEFGGHVYLILITYQLELIKDQVANIYLWPKTLEVVIIDPNLMGASDPYVQLKLTEQRLPSRKTTVGIHDKMGMDVISLKDLTPDVTKVMTLDLLKNMDPNDVQNEKSRGLIVLEDILKDLEDSNTVEKASEGTPSSGGLLVVIIHEAKDFEGKHHTNPYQRKKNRDPRWEEEFTFMLEEPPTNDRMHIEVISASLIICILHAKVASSRPLFLPSN</sequence>
<dbReference type="InterPro" id="IPR045050">
    <property type="entry name" value="Synaptotagmin_plant"/>
</dbReference>
<dbReference type="STRING" id="218851.A0A2G5ENV4"/>
<dbReference type="Pfam" id="PF00168">
    <property type="entry name" value="C2"/>
    <property type="match status" value="1"/>
</dbReference>
<dbReference type="PANTHER" id="PTHR10774">
    <property type="entry name" value="EXTENDED SYNAPTOTAGMIN-RELATED"/>
    <property type="match status" value="1"/>
</dbReference>
<dbReference type="Proteomes" id="UP000230069">
    <property type="component" value="Unassembled WGS sequence"/>
</dbReference>